<reference evidence="2 3" key="1">
    <citation type="submission" date="2024-02" db="EMBL/GenBank/DDBJ databases">
        <authorList>
            <person name="Chen Y."/>
            <person name="Shah S."/>
            <person name="Dougan E. K."/>
            <person name="Thang M."/>
            <person name="Chan C."/>
        </authorList>
    </citation>
    <scope>NUCLEOTIDE SEQUENCE [LARGE SCALE GENOMIC DNA]</scope>
</reference>
<evidence type="ECO:0000313" key="3">
    <source>
        <dbReference type="Proteomes" id="UP001642484"/>
    </source>
</evidence>
<keyword evidence="1" id="KW-0472">Membrane</keyword>
<keyword evidence="1" id="KW-1133">Transmembrane helix</keyword>
<sequence>MGLGVFNLPRTGAQLLVVSPSHAVWIRGARLAPRAEAWAQRSNAMSATLRDYSVAPSTPTSDDEEPKASFFKVPMSKTSALSVVDAFVKKSNWFRSKKQKHLLEQMAQPQPLTGNIYRYTAALVNIATADEESNSGAPCCCSSRWLNLTPGSLLTVMAIQLLAPVSICYSHVKRLDWSNVHVGLGHESGTEFWLGRCLAALFLFGFAGFLRVHLGEEIHADRKMRLLIMKDVRLGELMGRGHWWMTVGRIMNFSVSFWCLIAMWLVFHVSSEPKDVVYDSMGLAFIIKLDNVAGDMGVIGPAQWHEDLMGIYWALVLGSGAAEKHATEERTESHKVSAQIRNLLLHKAVKIYNEMARHDTRHHEKGGDTPHGERKLAKLPDSSWDEMSWYMPNVERGEVSYDEVFHHPAVREYVQSEDFVNYIYAKLGKEYAIGDQIGLAFIRAFQFFGPLTFFLIQIHRKS</sequence>
<organism evidence="2 3">
    <name type="scientific">Durusdinium trenchii</name>
    <dbReference type="NCBI Taxonomy" id="1381693"/>
    <lineage>
        <taxon>Eukaryota</taxon>
        <taxon>Sar</taxon>
        <taxon>Alveolata</taxon>
        <taxon>Dinophyceae</taxon>
        <taxon>Suessiales</taxon>
        <taxon>Symbiodiniaceae</taxon>
        <taxon>Durusdinium</taxon>
    </lineage>
</organism>
<keyword evidence="3" id="KW-1185">Reference proteome</keyword>
<comment type="caution">
    <text evidence="2">The sequence shown here is derived from an EMBL/GenBank/DDBJ whole genome shotgun (WGS) entry which is preliminary data.</text>
</comment>
<dbReference type="Proteomes" id="UP001642484">
    <property type="component" value="Unassembled WGS sequence"/>
</dbReference>
<name>A0ABP0KI30_9DINO</name>
<gene>
    <name evidence="2" type="ORF">CCMP2556_LOCUS16368</name>
</gene>
<feature type="transmembrane region" description="Helical" evidence="1">
    <location>
        <begin position="192"/>
        <end position="214"/>
    </location>
</feature>
<proteinExistence type="predicted"/>
<evidence type="ECO:0000256" key="1">
    <source>
        <dbReference type="SAM" id="Phobius"/>
    </source>
</evidence>
<dbReference type="EMBL" id="CAXAMN010008779">
    <property type="protein sequence ID" value="CAK9026455.1"/>
    <property type="molecule type" value="Genomic_DNA"/>
</dbReference>
<accession>A0ABP0KI30</accession>
<feature type="transmembrane region" description="Helical" evidence="1">
    <location>
        <begin position="250"/>
        <end position="267"/>
    </location>
</feature>
<keyword evidence="1" id="KW-0812">Transmembrane</keyword>
<evidence type="ECO:0000313" key="2">
    <source>
        <dbReference type="EMBL" id="CAK9026455.1"/>
    </source>
</evidence>
<protein>
    <submittedName>
        <fullName evidence="2">Uncharacterized protein</fullName>
    </submittedName>
</protein>